<feature type="region of interest" description="Disordered" evidence="1">
    <location>
        <begin position="120"/>
        <end position="192"/>
    </location>
</feature>
<dbReference type="EMBL" id="OZ034819">
    <property type="protein sequence ID" value="CAL1395436.1"/>
    <property type="molecule type" value="Genomic_DNA"/>
</dbReference>
<keyword evidence="4" id="KW-1185">Reference proteome</keyword>
<proteinExistence type="predicted"/>
<evidence type="ECO:0000313" key="3">
    <source>
        <dbReference type="EMBL" id="CAL1395436.1"/>
    </source>
</evidence>
<dbReference type="PROSITE" id="PS50812">
    <property type="entry name" value="PWWP"/>
    <property type="match status" value="1"/>
</dbReference>
<dbReference type="Gene3D" id="2.30.30.140">
    <property type="match status" value="1"/>
</dbReference>
<dbReference type="InterPro" id="IPR000313">
    <property type="entry name" value="PWWP_dom"/>
</dbReference>
<sequence>MKTGKHQETSRRQEKEDHGSVEGDVAKLSEGKPGDVIWTKLSGRTWWPGLVLDEDAVGRRNKRGKRSERDVLVRLYGSSKQVYVDPMKYRSEFGNILERNKGCYHDIFWESLKKELPDLESNGAEGAGNGQVDGPKLKETTTSNNEVAVSPRNSKKDGKQKKLKPDDAGNKTPMHHQGGNLGGESEEQTARRVKVMQTLGLVRPFGSPF</sequence>
<dbReference type="CDD" id="cd05162">
    <property type="entry name" value="PWWP"/>
    <property type="match status" value="1"/>
</dbReference>
<dbReference type="AlphaFoldDB" id="A0AAV2FAW8"/>
<evidence type="ECO:0000259" key="2">
    <source>
        <dbReference type="PROSITE" id="PS50812"/>
    </source>
</evidence>
<accession>A0AAV2FAW8</accession>
<dbReference type="Pfam" id="PF00855">
    <property type="entry name" value="PWWP"/>
    <property type="match status" value="1"/>
</dbReference>
<dbReference type="SUPFAM" id="SSF63748">
    <property type="entry name" value="Tudor/PWWP/MBT"/>
    <property type="match status" value="1"/>
</dbReference>
<dbReference type="Proteomes" id="UP001497516">
    <property type="component" value="Chromosome 6"/>
</dbReference>
<feature type="region of interest" description="Disordered" evidence="1">
    <location>
        <begin position="1"/>
        <end position="29"/>
    </location>
</feature>
<gene>
    <name evidence="3" type="ORF">LTRI10_LOCUS35869</name>
</gene>
<evidence type="ECO:0000256" key="1">
    <source>
        <dbReference type="SAM" id="MobiDB-lite"/>
    </source>
</evidence>
<evidence type="ECO:0000313" key="4">
    <source>
        <dbReference type="Proteomes" id="UP001497516"/>
    </source>
</evidence>
<reference evidence="3 4" key="1">
    <citation type="submission" date="2024-04" db="EMBL/GenBank/DDBJ databases">
        <authorList>
            <person name="Fracassetti M."/>
        </authorList>
    </citation>
    <scope>NUCLEOTIDE SEQUENCE [LARGE SCALE GENOMIC DNA]</scope>
</reference>
<organism evidence="3 4">
    <name type="scientific">Linum trigynum</name>
    <dbReference type="NCBI Taxonomy" id="586398"/>
    <lineage>
        <taxon>Eukaryota</taxon>
        <taxon>Viridiplantae</taxon>
        <taxon>Streptophyta</taxon>
        <taxon>Embryophyta</taxon>
        <taxon>Tracheophyta</taxon>
        <taxon>Spermatophyta</taxon>
        <taxon>Magnoliopsida</taxon>
        <taxon>eudicotyledons</taxon>
        <taxon>Gunneridae</taxon>
        <taxon>Pentapetalae</taxon>
        <taxon>rosids</taxon>
        <taxon>fabids</taxon>
        <taxon>Malpighiales</taxon>
        <taxon>Linaceae</taxon>
        <taxon>Linum</taxon>
    </lineage>
</organism>
<feature type="domain" description="PWWP" evidence="2">
    <location>
        <begin position="33"/>
        <end position="121"/>
    </location>
</feature>
<name>A0AAV2FAW8_9ROSI</name>
<protein>
    <recommendedName>
        <fullName evidence="2">PWWP domain-containing protein</fullName>
    </recommendedName>
</protein>